<evidence type="ECO:0000256" key="1">
    <source>
        <dbReference type="SAM" id="SignalP"/>
    </source>
</evidence>
<dbReference type="Pfam" id="PF13860">
    <property type="entry name" value="FlgD_ig"/>
    <property type="match status" value="1"/>
</dbReference>
<dbReference type="Proteomes" id="UP000215559">
    <property type="component" value="Unassembled WGS sequence"/>
</dbReference>
<dbReference type="Gene3D" id="2.60.40.4070">
    <property type="match status" value="1"/>
</dbReference>
<dbReference type="NCBIfam" id="TIGR04183">
    <property type="entry name" value="Por_Secre_tail"/>
    <property type="match status" value="1"/>
</dbReference>
<feature type="domain" description="FlgD/Vpr Ig-like" evidence="2">
    <location>
        <begin position="213"/>
        <end position="270"/>
    </location>
</feature>
<reference evidence="3 4" key="1">
    <citation type="submission" date="2017-07" db="EMBL/GenBank/DDBJ databases">
        <title>Recovery of genomes from metagenomes via a dereplication, aggregation, and scoring strategy.</title>
        <authorList>
            <person name="Sieber C.M."/>
            <person name="Probst A.J."/>
            <person name="Sharrar A."/>
            <person name="Thomas B.C."/>
            <person name="Hess M."/>
            <person name="Tringe S.G."/>
            <person name="Banfield J.F."/>
        </authorList>
    </citation>
    <scope>NUCLEOTIDE SEQUENCE [LARGE SCALE GENOMIC DNA]</scope>
    <source>
        <strain evidence="3">JGI_Cruoil_03_51_56</strain>
    </source>
</reference>
<protein>
    <recommendedName>
        <fullName evidence="2">FlgD/Vpr Ig-like domain-containing protein</fullName>
    </recommendedName>
</protein>
<evidence type="ECO:0000259" key="2">
    <source>
        <dbReference type="Pfam" id="PF13860"/>
    </source>
</evidence>
<evidence type="ECO:0000313" key="4">
    <source>
        <dbReference type="Proteomes" id="UP000215559"/>
    </source>
</evidence>
<proteinExistence type="predicted"/>
<accession>A0A235BQU0</accession>
<dbReference type="Gene3D" id="2.60.120.260">
    <property type="entry name" value="Galactose-binding domain-like"/>
    <property type="match status" value="1"/>
</dbReference>
<feature type="chain" id="PRO_5012375905" description="FlgD/Vpr Ig-like domain-containing protein" evidence="1">
    <location>
        <begin position="23"/>
        <end position="284"/>
    </location>
</feature>
<sequence length="284" mass="30529">MRPGIGLVSLAVLLLSVPGAKADLLENGDFSNWSTPTQPTGWTVEDTNKARIEQSTDPVRSPVYAVKITRKVAGTGNNKGIKQLVPVNQNQGYTLTAWYFDNDINAGGGIGITWRDADTNYISSSGNAYTDSGIHTWQILTKADTSPPNAAFADILLRVYGFSGSDSLGVVYVDDAVFIAGCGIAEYNQSSIHSSIRLSVEPNPFPGYATIFLELPHPVRVNLDIYDITGMKCTTIYSGELSQAHNTFVWNGTGNSGQSLPAGLYFAVLNQTGNTTVSKLVLQR</sequence>
<feature type="signal peptide" evidence="1">
    <location>
        <begin position="1"/>
        <end position="22"/>
    </location>
</feature>
<keyword evidence="1" id="KW-0732">Signal</keyword>
<gene>
    <name evidence="3" type="ORF">CH330_07305</name>
</gene>
<dbReference type="EMBL" id="NOZP01000134">
    <property type="protein sequence ID" value="OYD14843.1"/>
    <property type="molecule type" value="Genomic_DNA"/>
</dbReference>
<evidence type="ECO:0000313" key="3">
    <source>
        <dbReference type="EMBL" id="OYD14843.1"/>
    </source>
</evidence>
<comment type="caution">
    <text evidence="3">The sequence shown here is derived from an EMBL/GenBank/DDBJ whole genome shotgun (WGS) entry which is preliminary data.</text>
</comment>
<name>A0A235BQU0_UNCW3</name>
<dbReference type="InterPro" id="IPR026444">
    <property type="entry name" value="Secre_tail"/>
</dbReference>
<dbReference type="AlphaFoldDB" id="A0A235BQU0"/>
<dbReference type="InterPro" id="IPR025965">
    <property type="entry name" value="FlgD/Vpr_Ig-like"/>
</dbReference>
<organism evidence="3 4">
    <name type="scientific">candidate division WOR-3 bacterium JGI_Cruoil_03_51_56</name>
    <dbReference type="NCBI Taxonomy" id="1973747"/>
    <lineage>
        <taxon>Bacteria</taxon>
        <taxon>Bacteria division WOR-3</taxon>
    </lineage>
</organism>